<proteinExistence type="predicted"/>
<dbReference type="RefSeq" id="WP_150641055.1">
    <property type="nucleotide sequence ID" value="NZ_CABVHQ010000006.1"/>
</dbReference>
<feature type="transmembrane region" description="Helical" evidence="1">
    <location>
        <begin position="7"/>
        <end position="26"/>
    </location>
</feature>
<evidence type="ECO:0000256" key="1">
    <source>
        <dbReference type="SAM" id="Phobius"/>
    </source>
</evidence>
<feature type="transmembrane region" description="Helical" evidence="1">
    <location>
        <begin position="46"/>
        <end position="65"/>
    </location>
</feature>
<evidence type="ECO:0000313" key="2">
    <source>
        <dbReference type="EMBL" id="VVN79410.1"/>
    </source>
</evidence>
<name>A0A5E7ANF0_PSEFL</name>
<keyword evidence="1" id="KW-1133">Transmembrane helix</keyword>
<gene>
    <name evidence="2" type="ORF">PS691_00969</name>
</gene>
<keyword evidence="1" id="KW-0472">Membrane</keyword>
<reference evidence="2 3" key="1">
    <citation type="submission" date="2019-09" db="EMBL/GenBank/DDBJ databases">
        <authorList>
            <person name="Chandra G."/>
            <person name="Truman W A."/>
        </authorList>
    </citation>
    <scope>NUCLEOTIDE SEQUENCE [LARGE SCALE GENOMIC DNA]</scope>
    <source>
        <strain evidence="2">PS691</strain>
    </source>
</reference>
<evidence type="ECO:0000313" key="3">
    <source>
        <dbReference type="Proteomes" id="UP000337909"/>
    </source>
</evidence>
<dbReference type="Proteomes" id="UP000337909">
    <property type="component" value="Unassembled WGS sequence"/>
</dbReference>
<keyword evidence="1" id="KW-0812">Transmembrane</keyword>
<dbReference type="EMBL" id="CABVHQ010000006">
    <property type="protein sequence ID" value="VVN79410.1"/>
    <property type="molecule type" value="Genomic_DNA"/>
</dbReference>
<organism evidence="2 3">
    <name type="scientific">Pseudomonas fluorescens</name>
    <dbReference type="NCBI Taxonomy" id="294"/>
    <lineage>
        <taxon>Bacteria</taxon>
        <taxon>Pseudomonadati</taxon>
        <taxon>Pseudomonadota</taxon>
        <taxon>Gammaproteobacteria</taxon>
        <taxon>Pseudomonadales</taxon>
        <taxon>Pseudomonadaceae</taxon>
        <taxon>Pseudomonas</taxon>
    </lineage>
</organism>
<dbReference type="AlphaFoldDB" id="A0A5E7ANF0"/>
<accession>A0A5E7ANF0</accession>
<protein>
    <submittedName>
        <fullName evidence="2">Uncharacterized protein</fullName>
    </submittedName>
</protein>
<sequence>MDEFWKAALKAGGPVAIVCFLIWWFLGQAFEHQLIAIFGTEQKFEFVLVVTGGLFVCLYAAIVNFGKKPDTTIHKENKAVFHRTIIKGDVVLGDKTVNAREENGE</sequence>